<proteinExistence type="inferred from homology"/>
<dbReference type="GO" id="GO:0005886">
    <property type="term" value="C:plasma membrane"/>
    <property type="evidence" value="ECO:0007669"/>
    <property type="project" value="TreeGrafter"/>
</dbReference>
<keyword evidence="2 11" id="KW-0813">Transport</keyword>
<keyword evidence="3 11" id="KW-0894">Sodium channel</keyword>
<keyword evidence="7 11" id="KW-0406">Ion transport</keyword>
<comment type="subcellular location">
    <subcellularLocation>
        <location evidence="1">Membrane</location>
        <topology evidence="1">Multi-pass membrane protein</topology>
    </subcellularLocation>
</comment>
<evidence type="ECO:0000256" key="5">
    <source>
        <dbReference type="ARBA" id="ARBA00022989"/>
    </source>
</evidence>
<dbReference type="EMBL" id="REGN01006824">
    <property type="protein sequence ID" value="RNA08186.1"/>
    <property type="molecule type" value="Genomic_DNA"/>
</dbReference>
<organism evidence="13 14">
    <name type="scientific">Brachionus plicatilis</name>
    <name type="common">Marine rotifer</name>
    <name type="synonym">Brachionus muelleri</name>
    <dbReference type="NCBI Taxonomy" id="10195"/>
    <lineage>
        <taxon>Eukaryota</taxon>
        <taxon>Metazoa</taxon>
        <taxon>Spiralia</taxon>
        <taxon>Gnathifera</taxon>
        <taxon>Rotifera</taxon>
        <taxon>Eurotatoria</taxon>
        <taxon>Monogononta</taxon>
        <taxon>Pseudotrocha</taxon>
        <taxon>Ploima</taxon>
        <taxon>Brachionidae</taxon>
        <taxon>Brachionus</taxon>
    </lineage>
</organism>
<dbReference type="Gene3D" id="2.60.470.10">
    <property type="entry name" value="Acid-sensing ion channels like domains"/>
    <property type="match status" value="1"/>
</dbReference>
<evidence type="ECO:0000256" key="1">
    <source>
        <dbReference type="ARBA" id="ARBA00004141"/>
    </source>
</evidence>
<dbReference type="InterPro" id="IPR020903">
    <property type="entry name" value="ENaC_CS"/>
</dbReference>
<dbReference type="PRINTS" id="PR01078">
    <property type="entry name" value="AMINACHANNEL"/>
</dbReference>
<evidence type="ECO:0000313" key="13">
    <source>
        <dbReference type="EMBL" id="RNA08186.1"/>
    </source>
</evidence>
<keyword evidence="4 11" id="KW-0812">Transmembrane</keyword>
<dbReference type="Proteomes" id="UP000276133">
    <property type="component" value="Unassembled WGS sequence"/>
</dbReference>
<protein>
    <submittedName>
        <fullName evidence="13">Acid-sensing ion channel 1 isoform X2</fullName>
    </submittedName>
</protein>
<keyword evidence="9 11" id="KW-0739">Sodium transport</keyword>
<evidence type="ECO:0000256" key="10">
    <source>
        <dbReference type="ARBA" id="ARBA00023303"/>
    </source>
</evidence>
<dbReference type="Pfam" id="PF00858">
    <property type="entry name" value="ASC"/>
    <property type="match status" value="1"/>
</dbReference>
<gene>
    <name evidence="13" type="ORF">BpHYR1_038954</name>
</gene>
<accession>A0A3M7Q9X1</accession>
<keyword evidence="5 12" id="KW-1133">Transmembrane helix</keyword>
<dbReference type="AlphaFoldDB" id="A0A3M7Q9X1"/>
<keyword evidence="6" id="KW-0915">Sodium</keyword>
<sequence length="474" mass="54481">MKTQEGNENKLWTKLKQVVLDAILSSTSHGLPNIFRSTNVVIRIIWISFTLISASYCVFNIINCLIKYFNYEVTTKTRLYNEYKSVFPAVTVCNVNFFTSENAVEFIKSIEDQKFTKNPFEDSFELYAKGIIENSSNFNQVRQNVGDSKEKLIVFCMYSRKACNMSWIRYYYHSIYGNCFNINSGIDENDNKVPIFPAVGPKRFLGLRLILNVSVAEEIKFLKGNMGAQVIIHNKTESPFMIEGIFLSPKTETNIALTRTFYSSLPKPYSSCESNTNDKNAYQSELYKLVFENGFGYNQIMCVGFCIQRLIIRNCKCYQANLPYFSNSPPCVSPEQKICYEEQIKLISGTDYIEDVCFKECPLECEGMFFEKTTSTNQFSNEEWIKYLQEYNGSDSVYFNRTVNADHLTAVNIYYERRSYFAIDETPSMIFTDLLSSIGGTAGLFLGISFLSLVEIVELLIQLFLVFKNQNKVG</sequence>
<dbReference type="PROSITE" id="PS01206">
    <property type="entry name" value="ASC"/>
    <property type="match status" value="1"/>
</dbReference>
<comment type="caution">
    <text evidence="13">The sequence shown here is derived from an EMBL/GenBank/DDBJ whole genome shotgun (WGS) entry which is preliminary data.</text>
</comment>
<dbReference type="PANTHER" id="PTHR11690">
    <property type="entry name" value="AMILORIDE-SENSITIVE SODIUM CHANNEL-RELATED"/>
    <property type="match status" value="1"/>
</dbReference>
<evidence type="ECO:0000256" key="11">
    <source>
        <dbReference type="RuleBase" id="RU000679"/>
    </source>
</evidence>
<dbReference type="Gene3D" id="1.10.287.770">
    <property type="entry name" value="YojJ-like"/>
    <property type="match status" value="1"/>
</dbReference>
<evidence type="ECO:0000256" key="4">
    <source>
        <dbReference type="ARBA" id="ARBA00022692"/>
    </source>
</evidence>
<feature type="transmembrane region" description="Helical" evidence="12">
    <location>
        <begin position="40"/>
        <end position="62"/>
    </location>
</feature>
<keyword evidence="14" id="KW-1185">Reference proteome</keyword>
<evidence type="ECO:0000256" key="3">
    <source>
        <dbReference type="ARBA" id="ARBA00022461"/>
    </source>
</evidence>
<dbReference type="GO" id="GO:0015280">
    <property type="term" value="F:ligand-gated sodium channel activity"/>
    <property type="evidence" value="ECO:0007669"/>
    <property type="project" value="TreeGrafter"/>
</dbReference>
<dbReference type="OrthoDB" id="6021021at2759"/>
<keyword evidence="10 11" id="KW-0407">Ion channel</keyword>
<evidence type="ECO:0000313" key="14">
    <source>
        <dbReference type="Proteomes" id="UP000276133"/>
    </source>
</evidence>
<evidence type="ECO:0000256" key="8">
    <source>
        <dbReference type="ARBA" id="ARBA00023136"/>
    </source>
</evidence>
<feature type="transmembrane region" description="Helical" evidence="12">
    <location>
        <begin position="444"/>
        <end position="467"/>
    </location>
</feature>
<evidence type="ECO:0000256" key="9">
    <source>
        <dbReference type="ARBA" id="ARBA00023201"/>
    </source>
</evidence>
<dbReference type="InterPro" id="IPR001873">
    <property type="entry name" value="ENaC"/>
</dbReference>
<evidence type="ECO:0000256" key="12">
    <source>
        <dbReference type="SAM" id="Phobius"/>
    </source>
</evidence>
<name>A0A3M7Q9X1_BRAPC</name>
<reference evidence="13 14" key="1">
    <citation type="journal article" date="2018" name="Sci. Rep.">
        <title>Genomic signatures of local adaptation to the degree of environmental predictability in rotifers.</title>
        <authorList>
            <person name="Franch-Gras L."/>
            <person name="Hahn C."/>
            <person name="Garcia-Roger E.M."/>
            <person name="Carmona M.J."/>
            <person name="Serra M."/>
            <person name="Gomez A."/>
        </authorList>
    </citation>
    <scope>NUCLEOTIDE SEQUENCE [LARGE SCALE GENOMIC DNA]</scope>
    <source>
        <strain evidence="13">HYR1</strain>
    </source>
</reference>
<dbReference type="STRING" id="10195.A0A3M7Q9X1"/>
<evidence type="ECO:0000256" key="6">
    <source>
        <dbReference type="ARBA" id="ARBA00023053"/>
    </source>
</evidence>
<evidence type="ECO:0000256" key="7">
    <source>
        <dbReference type="ARBA" id="ARBA00023065"/>
    </source>
</evidence>
<keyword evidence="8 12" id="KW-0472">Membrane</keyword>
<evidence type="ECO:0000256" key="2">
    <source>
        <dbReference type="ARBA" id="ARBA00022448"/>
    </source>
</evidence>
<comment type="similarity">
    <text evidence="11">Belongs to the amiloride-sensitive sodium channel (TC 1.A.6) family.</text>
</comment>